<protein>
    <recommendedName>
        <fullName evidence="1">Glycosyl transferase family 28 C-terminal domain-containing protein</fullName>
    </recommendedName>
</protein>
<gene>
    <name evidence="2" type="ORF">MNBD_ALPHA09-452</name>
</gene>
<dbReference type="InterPro" id="IPR007235">
    <property type="entry name" value="Glyco_trans_28_C"/>
</dbReference>
<dbReference type="Pfam" id="PF04101">
    <property type="entry name" value="Glyco_tran_28_C"/>
    <property type="match status" value="1"/>
</dbReference>
<proteinExistence type="predicted"/>
<accession>A0A3B0TPE1</accession>
<evidence type="ECO:0000259" key="1">
    <source>
        <dbReference type="Pfam" id="PF04101"/>
    </source>
</evidence>
<dbReference type="GO" id="GO:0016758">
    <property type="term" value="F:hexosyltransferase activity"/>
    <property type="evidence" value="ECO:0007669"/>
    <property type="project" value="InterPro"/>
</dbReference>
<dbReference type="SUPFAM" id="SSF53756">
    <property type="entry name" value="UDP-Glycosyltransferase/glycogen phosphorylase"/>
    <property type="match status" value="1"/>
</dbReference>
<reference evidence="2" key="1">
    <citation type="submission" date="2018-06" db="EMBL/GenBank/DDBJ databases">
        <authorList>
            <person name="Zhirakovskaya E."/>
        </authorList>
    </citation>
    <scope>NUCLEOTIDE SEQUENCE</scope>
</reference>
<evidence type="ECO:0000313" key="2">
    <source>
        <dbReference type="EMBL" id="VAW14099.1"/>
    </source>
</evidence>
<dbReference type="AlphaFoldDB" id="A0A3B0TPE1"/>
<feature type="domain" description="Glycosyl transferase family 28 C-terminal" evidence="1">
    <location>
        <begin position="267"/>
        <end position="352"/>
    </location>
</feature>
<dbReference type="EMBL" id="UOEM01000069">
    <property type="protein sequence ID" value="VAW14099.1"/>
    <property type="molecule type" value="Genomic_DNA"/>
</dbReference>
<name>A0A3B0TPE1_9ZZZZ</name>
<sequence>MRVLFWVTHLLGVGHFHRAVRMARAMAAEGLDVTVVNGGLPLDNVRLGDFDIVDLPPVRSPDTSYKHLVDGSGQAVTEAYMAARRERLVEIGRDLEPNGILTELFPYGRWKFRSELVGLIEDQRRRPDPPVIVGSIRDIIVPPRREKRLDGIRQLVVEYFDRLLVHGDPDFIKVEETLPLAAEFAGITTYTGYVMPDLVSRGGEGPGKGEVIVSAGGSAFGEHLLATAIKARPMTTLGTRVWRVLVGQRLADASFEKLQALGAAQNGVVVERARADFPEMLSRARLSISQAGYNTTADILNAGVGAVFAPMAEADQTEQLLRVRLLGERGLAVTVMDMPLTASALARGVDAAADIEIDPSRMPAFGGAEKTAHLMAAFVAK</sequence>
<organism evidence="2">
    <name type="scientific">hydrothermal vent metagenome</name>
    <dbReference type="NCBI Taxonomy" id="652676"/>
    <lineage>
        <taxon>unclassified sequences</taxon>
        <taxon>metagenomes</taxon>
        <taxon>ecological metagenomes</taxon>
    </lineage>
</organism>
<dbReference type="Gene3D" id="3.40.50.2000">
    <property type="entry name" value="Glycogen Phosphorylase B"/>
    <property type="match status" value="1"/>
</dbReference>